<dbReference type="PANTHER" id="PTHR33223">
    <property type="entry name" value="CCHC-TYPE DOMAIN-CONTAINING PROTEIN"/>
    <property type="match status" value="1"/>
</dbReference>
<dbReference type="InterPro" id="IPR005162">
    <property type="entry name" value="Retrotrans_gag_dom"/>
</dbReference>
<protein>
    <recommendedName>
        <fullName evidence="1">Retrotransposon gag domain-containing protein</fullName>
    </recommendedName>
</protein>
<dbReference type="PANTHER" id="PTHR33223:SF10">
    <property type="entry name" value="AMINOTRANSFERASE-LIKE PLANT MOBILE DOMAIN-CONTAINING PROTEIN"/>
    <property type="match status" value="1"/>
</dbReference>
<evidence type="ECO:0000259" key="1">
    <source>
        <dbReference type="Pfam" id="PF03732"/>
    </source>
</evidence>
<accession>A0A392PCC5</accession>
<organism evidence="2 3">
    <name type="scientific">Trifolium medium</name>
    <dbReference type="NCBI Taxonomy" id="97028"/>
    <lineage>
        <taxon>Eukaryota</taxon>
        <taxon>Viridiplantae</taxon>
        <taxon>Streptophyta</taxon>
        <taxon>Embryophyta</taxon>
        <taxon>Tracheophyta</taxon>
        <taxon>Spermatophyta</taxon>
        <taxon>Magnoliopsida</taxon>
        <taxon>eudicotyledons</taxon>
        <taxon>Gunneridae</taxon>
        <taxon>Pentapetalae</taxon>
        <taxon>rosids</taxon>
        <taxon>fabids</taxon>
        <taxon>Fabales</taxon>
        <taxon>Fabaceae</taxon>
        <taxon>Papilionoideae</taxon>
        <taxon>50 kb inversion clade</taxon>
        <taxon>NPAAA clade</taxon>
        <taxon>Hologalegina</taxon>
        <taxon>IRL clade</taxon>
        <taxon>Trifolieae</taxon>
        <taxon>Trifolium</taxon>
    </lineage>
</organism>
<evidence type="ECO:0000313" key="3">
    <source>
        <dbReference type="Proteomes" id="UP000265520"/>
    </source>
</evidence>
<evidence type="ECO:0000313" key="2">
    <source>
        <dbReference type="EMBL" id="MCI09139.1"/>
    </source>
</evidence>
<dbReference type="EMBL" id="LXQA010071509">
    <property type="protein sequence ID" value="MCI09139.1"/>
    <property type="molecule type" value="Genomic_DNA"/>
</dbReference>
<reference evidence="2 3" key="1">
    <citation type="journal article" date="2018" name="Front. Plant Sci.">
        <title>Red Clover (Trifolium pratense) and Zigzag Clover (T. medium) - A Picture of Genomic Similarities and Differences.</title>
        <authorList>
            <person name="Dluhosova J."/>
            <person name="Istvanek J."/>
            <person name="Nedelnik J."/>
            <person name="Repkova J."/>
        </authorList>
    </citation>
    <scope>NUCLEOTIDE SEQUENCE [LARGE SCALE GENOMIC DNA]</scope>
    <source>
        <strain evidence="3">cv. 10/8</strain>
        <tissue evidence="2">Leaf</tissue>
    </source>
</reference>
<name>A0A392PCC5_9FABA</name>
<dbReference type="Pfam" id="PF03732">
    <property type="entry name" value="Retrotrans_gag"/>
    <property type="match status" value="1"/>
</dbReference>
<dbReference type="AlphaFoldDB" id="A0A392PCC5"/>
<keyword evidence="3" id="KW-1185">Reference proteome</keyword>
<sequence length="123" mass="14378">MAVGTQMALIGAAEPLKCKLLSGTFKDVALRWYMNLHNHSITGYTDFHKKLMHQFSRSKHVQVTAIALFDIRQRHNESLREFLARFSEETIKVSNSNQEMFVAAFQKWIKGWPIQRVTRREAR</sequence>
<feature type="domain" description="Retrotransposon gag" evidence="1">
    <location>
        <begin position="20"/>
        <end position="110"/>
    </location>
</feature>
<proteinExistence type="predicted"/>
<comment type="caution">
    <text evidence="2">The sequence shown here is derived from an EMBL/GenBank/DDBJ whole genome shotgun (WGS) entry which is preliminary data.</text>
</comment>
<dbReference type="Proteomes" id="UP000265520">
    <property type="component" value="Unassembled WGS sequence"/>
</dbReference>